<dbReference type="STRING" id="414778.BCM40_12015"/>
<dbReference type="Gene3D" id="3.10.620.30">
    <property type="match status" value="1"/>
</dbReference>
<feature type="transmembrane region" description="Helical" evidence="2">
    <location>
        <begin position="198"/>
        <end position="219"/>
    </location>
</feature>
<dbReference type="Pfam" id="PF13559">
    <property type="entry name" value="DUF4129"/>
    <property type="match status" value="1"/>
</dbReference>
<evidence type="ECO:0000256" key="1">
    <source>
        <dbReference type="SAM" id="MobiDB-lite"/>
    </source>
</evidence>
<gene>
    <name evidence="4" type="ORF">BCM40_12015</name>
</gene>
<feature type="domain" description="Transglutaminase-like" evidence="3">
    <location>
        <begin position="471"/>
        <end position="545"/>
    </location>
</feature>
<feature type="transmembrane region" description="Helical" evidence="2">
    <location>
        <begin position="609"/>
        <end position="626"/>
    </location>
</feature>
<dbReference type="InterPro" id="IPR021878">
    <property type="entry name" value="TgpA_N"/>
</dbReference>
<sequence length="726" mass="83334">MTSIRKNKFFMAILYILVFFMLAEWLTPVIVLTETGHQTLFLIFIAGGLLMAFLRVPWWFSGPIKILYMLWFIVYVYTGNVFFTGEAIQFLQSNIRMNLSALFSQNWEQTTDVFRTILFFVLLWMAIYLIHYWVSFRSSIFLFYILTVVFIAVLDTFSPYSGETAIVRIMIIGLLLAGLLYLVRWMESHQISEHADKVALFAVPLVLGIAVSTAFALYLPKADPIWPDPVPFLTSFSGQGGLGSGNVGRIGYGVDDSRLGGSFIGDDTPVFRAEVSEGQYWKVESKDTYTTKGWELTENVGESFIYSNDEPVDTEFDAGEEELESVAVSMEQKFPFVLYPYGTESFSMEASPSYQYTTADQRFETYQNGEGLIPEEYEVSFAEPSYSLKNLRETREEDLAELPIEFDRYVQLPAELPERVRDLAIEITANSESLYDQALAIESYFKTSGFTYSQTDIPVPEADQDYVDQFLFDTKRGYCDNFSTSMVVLLRSLDIPARWVKGFNEGEQIDAQGETDIYEITNNNAHSWVEAYMPGVGWMLFEPTIGFTGSSSIDFDLELDPTDPEQPDPQERPETQEPENAEDEEVVVSSQNAFWNRLTDFISTNRWKLIWTIVALGVVGAILFKIRHRWMPKFLISYYRMRGQEPVQFEKAYLRLLKQLELYGIHRKSGQTLKSYAAYIDSFFGTREMSELTAAYERMIYGGDVESVDWHELKESWENLINRTSG</sequence>
<evidence type="ECO:0000259" key="3">
    <source>
        <dbReference type="SMART" id="SM00460"/>
    </source>
</evidence>
<feature type="transmembrane region" description="Helical" evidence="2">
    <location>
        <begin position="113"/>
        <end position="134"/>
    </location>
</feature>
<dbReference type="InterPro" id="IPR038765">
    <property type="entry name" value="Papain-like_cys_pep_sf"/>
</dbReference>
<keyword evidence="5" id="KW-1185">Reference proteome</keyword>
<reference evidence="4" key="1">
    <citation type="submission" date="2016-10" db="EMBL/GenBank/DDBJ databases">
        <authorList>
            <person name="See-Too W.S."/>
        </authorList>
    </citation>
    <scope>NUCLEOTIDE SEQUENCE</scope>
    <source>
        <strain evidence="4">DSM 22276</strain>
    </source>
</reference>
<protein>
    <submittedName>
        <fullName evidence="4">Transglutaminase</fullName>
    </submittedName>
</protein>
<dbReference type="AlphaFoldDB" id="A0A1C7EK74"/>
<dbReference type="SUPFAM" id="SSF54001">
    <property type="entry name" value="Cysteine proteinases"/>
    <property type="match status" value="1"/>
</dbReference>
<feature type="transmembrane region" description="Helical" evidence="2">
    <location>
        <begin position="39"/>
        <end position="60"/>
    </location>
</feature>
<dbReference type="InterPro" id="IPR002931">
    <property type="entry name" value="Transglutaminase-like"/>
</dbReference>
<feature type="transmembrane region" description="Helical" evidence="2">
    <location>
        <begin position="166"/>
        <end position="186"/>
    </location>
</feature>
<dbReference type="KEGG" id="pdg:BCM40_12015"/>
<dbReference type="InterPro" id="IPR052901">
    <property type="entry name" value="Bact_TGase-like"/>
</dbReference>
<dbReference type="InterPro" id="IPR025403">
    <property type="entry name" value="TgpA-like_C"/>
</dbReference>
<feature type="transmembrane region" description="Helical" evidence="2">
    <location>
        <begin position="67"/>
        <end position="93"/>
    </location>
</feature>
<feature type="transmembrane region" description="Helical" evidence="2">
    <location>
        <begin position="12"/>
        <end position="33"/>
    </location>
</feature>
<dbReference type="Proteomes" id="UP000092495">
    <property type="component" value="Chromosome"/>
</dbReference>
<dbReference type="EMBL" id="CP016543">
    <property type="protein sequence ID" value="ANU24031.1"/>
    <property type="molecule type" value="Genomic_DNA"/>
</dbReference>
<dbReference type="Pfam" id="PF11992">
    <property type="entry name" value="TgpA_N"/>
    <property type="match status" value="1"/>
</dbReference>
<dbReference type="PANTHER" id="PTHR42736:SF1">
    <property type="entry name" value="PROTEIN-GLUTAMINE GAMMA-GLUTAMYLTRANSFERASE"/>
    <property type="match status" value="1"/>
</dbReference>
<keyword evidence="2" id="KW-0812">Transmembrane</keyword>
<keyword evidence="2" id="KW-1133">Transmembrane helix</keyword>
<dbReference type="SMART" id="SM00460">
    <property type="entry name" value="TGc"/>
    <property type="match status" value="1"/>
</dbReference>
<evidence type="ECO:0000313" key="4">
    <source>
        <dbReference type="EMBL" id="ANU24031.1"/>
    </source>
</evidence>
<organism evidence="4 5">
    <name type="scientific">Planococcus donghaensis</name>
    <dbReference type="NCBI Taxonomy" id="414778"/>
    <lineage>
        <taxon>Bacteria</taxon>
        <taxon>Bacillati</taxon>
        <taxon>Bacillota</taxon>
        <taxon>Bacilli</taxon>
        <taxon>Bacillales</taxon>
        <taxon>Caryophanaceae</taxon>
        <taxon>Planococcus</taxon>
    </lineage>
</organism>
<evidence type="ECO:0000313" key="5">
    <source>
        <dbReference type="Proteomes" id="UP000092495"/>
    </source>
</evidence>
<feature type="region of interest" description="Disordered" evidence="1">
    <location>
        <begin position="556"/>
        <end position="584"/>
    </location>
</feature>
<dbReference type="RefSeq" id="WP_065527001.1">
    <property type="nucleotide sequence ID" value="NZ_CP016543.2"/>
</dbReference>
<dbReference type="PANTHER" id="PTHR42736">
    <property type="entry name" value="PROTEIN-GLUTAMINE GAMMA-GLUTAMYLTRANSFERASE"/>
    <property type="match status" value="1"/>
</dbReference>
<feature type="transmembrane region" description="Helical" evidence="2">
    <location>
        <begin position="141"/>
        <end position="160"/>
    </location>
</feature>
<name>A0A1C7EK74_9BACL</name>
<feature type="compositionally biased region" description="Acidic residues" evidence="1">
    <location>
        <begin position="556"/>
        <end position="568"/>
    </location>
</feature>
<evidence type="ECO:0000256" key="2">
    <source>
        <dbReference type="SAM" id="Phobius"/>
    </source>
</evidence>
<accession>A0A1C7EK74</accession>
<dbReference type="OrthoDB" id="9804872at2"/>
<dbReference type="Pfam" id="PF01841">
    <property type="entry name" value="Transglut_core"/>
    <property type="match status" value="1"/>
</dbReference>
<proteinExistence type="predicted"/>
<keyword evidence="2" id="KW-0472">Membrane</keyword>